<feature type="compositionally biased region" description="Low complexity" evidence="1">
    <location>
        <begin position="34"/>
        <end position="43"/>
    </location>
</feature>
<accession>A0A5B7FFW2</accession>
<feature type="compositionally biased region" description="Basic and acidic residues" evidence="1">
    <location>
        <begin position="15"/>
        <end position="32"/>
    </location>
</feature>
<organism evidence="2 3">
    <name type="scientific">Portunus trituberculatus</name>
    <name type="common">Swimming crab</name>
    <name type="synonym">Neptunus trituberculatus</name>
    <dbReference type="NCBI Taxonomy" id="210409"/>
    <lineage>
        <taxon>Eukaryota</taxon>
        <taxon>Metazoa</taxon>
        <taxon>Ecdysozoa</taxon>
        <taxon>Arthropoda</taxon>
        <taxon>Crustacea</taxon>
        <taxon>Multicrustacea</taxon>
        <taxon>Malacostraca</taxon>
        <taxon>Eumalacostraca</taxon>
        <taxon>Eucarida</taxon>
        <taxon>Decapoda</taxon>
        <taxon>Pleocyemata</taxon>
        <taxon>Brachyura</taxon>
        <taxon>Eubrachyura</taxon>
        <taxon>Portunoidea</taxon>
        <taxon>Portunidae</taxon>
        <taxon>Portuninae</taxon>
        <taxon>Portunus</taxon>
    </lineage>
</organism>
<dbReference type="Proteomes" id="UP000324222">
    <property type="component" value="Unassembled WGS sequence"/>
</dbReference>
<feature type="compositionally biased region" description="Basic and acidic residues" evidence="1">
    <location>
        <begin position="68"/>
        <end position="88"/>
    </location>
</feature>
<sequence length="154" mass="16538">MLKKDSNKENVTSRNAHDAKRESVTEHIEKENISSSSSSSSSSLFPLPLPNDLTPKKSIPGAGHVVKRQGEEKRRPGVREERREEGKEGGVGGLPRGHLSPFLPHEVSLRSTTTTTTTTTTAAAALQLVSLTVAISVSSSRTVTPLTTVRREAS</sequence>
<protein>
    <submittedName>
        <fullName evidence="2">Uncharacterized protein</fullName>
    </submittedName>
</protein>
<dbReference type="AlphaFoldDB" id="A0A5B7FFW2"/>
<evidence type="ECO:0000256" key="1">
    <source>
        <dbReference type="SAM" id="MobiDB-lite"/>
    </source>
</evidence>
<evidence type="ECO:0000313" key="2">
    <source>
        <dbReference type="EMBL" id="MPC43354.1"/>
    </source>
</evidence>
<comment type="caution">
    <text evidence="2">The sequence shown here is derived from an EMBL/GenBank/DDBJ whole genome shotgun (WGS) entry which is preliminary data.</text>
</comment>
<feature type="region of interest" description="Disordered" evidence="1">
    <location>
        <begin position="1"/>
        <end position="107"/>
    </location>
</feature>
<name>A0A5B7FFW2_PORTR</name>
<keyword evidence="3" id="KW-1185">Reference proteome</keyword>
<proteinExistence type="predicted"/>
<evidence type="ECO:0000313" key="3">
    <source>
        <dbReference type="Proteomes" id="UP000324222"/>
    </source>
</evidence>
<reference evidence="2 3" key="1">
    <citation type="submission" date="2019-05" db="EMBL/GenBank/DDBJ databases">
        <title>Another draft genome of Portunus trituberculatus and its Hox gene families provides insights of decapod evolution.</title>
        <authorList>
            <person name="Jeong J.-H."/>
            <person name="Song I."/>
            <person name="Kim S."/>
            <person name="Choi T."/>
            <person name="Kim D."/>
            <person name="Ryu S."/>
            <person name="Kim W."/>
        </authorList>
    </citation>
    <scope>NUCLEOTIDE SEQUENCE [LARGE SCALE GENOMIC DNA]</scope>
    <source>
        <tissue evidence="2">Muscle</tissue>
    </source>
</reference>
<dbReference type="EMBL" id="VSRR010005791">
    <property type="protein sequence ID" value="MPC43354.1"/>
    <property type="molecule type" value="Genomic_DNA"/>
</dbReference>
<gene>
    <name evidence="2" type="ORF">E2C01_036999</name>
</gene>